<keyword evidence="2" id="KW-1185">Reference proteome</keyword>
<dbReference type="AlphaFoldDB" id="A0A9V1E0I9"/>
<dbReference type="GO" id="GO:0048663">
    <property type="term" value="P:neuron fate commitment"/>
    <property type="evidence" value="ECO:0007669"/>
    <property type="project" value="TreeGrafter"/>
</dbReference>
<evidence type="ECO:0000256" key="1">
    <source>
        <dbReference type="SAM" id="MobiDB-lite"/>
    </source>
</evidence>
<dbReference type="Proteomes" id="UP001165780">
    <property type="component" value="Unplaced"/>
</dbReference>
<protein>
    <submittedName>
        <fullName evidence="3">LOW QUALITY PROTEIN: elongin BC and Polycomb repressive complex 2-associated protein</fullName>
    </submittedName>
</protein>
<accession>A0A9V1E0I9</accession>
<gene>
    <name evidence="3" type="primary">EPOP</name>
</gene>
<name>A0A9V1E0I9_PANPR</name>
<organism evidence="2 3">
    <name type="scientific">Panthera pardus</name>
    <name type="common">Leopard</name>
    <name type="synonym">Felis pardus</name>
    <dbReference type="NCBI Taxonomy" id="9691"/>
    <lineage>
        <taxon>Eukaryota</taxon>
        <taxon>Metazoa</taxon>
        <taxon>Chordata</taxon>
        <taxon>Craniata</taxon>
        <taxon>Vertebrata</taxon>
        <taxon>Euteleostomi</taxon>
        <taxon>Mammalia</taxon>
        <taxon>Eutheria</taxon>
        <taxon>Laurasiatheria</taxon>
        <taxon>Carnivora</taxon>
        <taxon>Feliformia</taxon>
        <taxon>Felidae</taxon>
        <taxon>Pantherinae</taxon>
        <taxon>Panthera</taxon>
    </lineage>
</organism>
<dbReference type="CTD" id="100170841"/>
<dbReference type="InterPro" id="IPR027971">
    <property type="entry name" value="EPOP"/>
</dbReference>
<dbReference type="PANTHER" id="PTHR23187">
    <property type="entry name" value="FLJ44216 PROTEIN-RELATED"/>
    <property type="match status" value="1"/>
</dbReference>
<reference evidence="3" key="1">
    <citation type="submission" date="2025-08" db="UniProtKB">
        <authorList>
            <consortium name="RefSeq"/>
        </authorList>
    </citation>
    <scope>IDENTIFICATION</scope>
    <source>
        <tissue evidence="3">Whole blood</tissue>
    </source>
</reference>
<evidence type="ECO:0000313" key="3">
    <source>
        <dbReference type="RefSeq" id="XP_019271508.2"/>
    </source>
</evidence>
<feature type="compositionally biased region" description="Low complexity" evidence="1">
    <location>
        <begin position="237"/>
        <end position="268"/>
    </location>
</feature>
<dbReference type="RefSeq" id="XP_019271508.2">
    <property type="nucleotide sequence ID" value="XM_019415963.2"/>
</dbReference>
<dbReference type="PANTHER" id="PTHR23187:SF1">
    <property type="entry name" value="ELONGIN BC AND POLYCOMB REPRESSIVE COMPLEX 2-ASSOCIATED PROTEIN"/>
    <property type="match status" value="1"/>
</dbReference>
<dbReference type="GeneID" id="109247390"/>
<feature type="region of interest" description="Disordered" evidence="1">
    <location>
        <begin position="120"/>
        <end position="270"/>
    </location>
</feature>
<evidence type="ECO:0000313" key="2">
    <source>
        <dbReference type="Proteomes" id="UP001165780"/>
    </source>
</evidence>
<dbReference type="InterPro" id="IPR052119">
    <property type="entry name" value="ElonginBC-PRC2_ViralRestrict"/>
</dbReference>
<dbReference type="KEGG" id="ppad:109247390"/>
<feature type="compositionally biased region" description="Pro residues" evidence="1">
    <location>
        <begin position="16"/>
        <end position="29"/>
    </location>
</feature>
<proteinExistence type="predicted"/>
<feature type="region of interest" description="Disordered" evidence="1">
    <location>
        <begin position="1"/>
        <end position="64"/>
    </location>
</feature>
<feature type="compositionally biased region" description="Low complexity" evidence="1">
    <location>
        <begin position="338"/>
        <end position="350"/>
    </location>
</feature>
<sequence>MFPSPVGSSGSQGTPPLGPGPPQWAPPPGGSMETLCPAPRLAVPASPRGSPCSPTPRKPRRGTQEFSPLCLRALAFCALAKPRASSLGLGPGELAPRAPVLVGPRAPLCTGGWAPDGLKHLAGQAGRSGDPNSPAGQDAEAAVCWSRGEEEEGGGSFPHFSSRSGVPPGRCPAPRRPRESPTSSASAPPRPASGLDSQPGPAASPHQEPSSRPPPPPAGLSTESAGPGAAPEPPAPGQTAAGDGNPPQAAPEAPAASPSTASGASAAPGDLRQEHFDRLIRRSKLWCYAKGFALDTPSLRRGPERPPAKGAARGAAKKRRRPPPPPRSTQPRRPAPTLPTTSTFSLLDSFPCPPALVVGEDGDLGPASSLRLQGDSKPPPAHPLWRWQIGGPAVPEPPGLKFWGINLEEL</sequence>
<feature type="compositionally biased region" description="Pro residues" evidence="1">
    <location>
        <begin position="323"/>
        <end position="337"/>
    </location>
</feature>
<feature type="region of interest" description="Disordered" evidence="1">
    <location>
        <begin position="292"/>
        <end position="383"/>
    </location>
</feature>
<dbReference type="Pfam" id="PF15223">
    <property type="entry name" value="EPOP"/>
    <property type="match status" value="1"/>
</dbReference>